<dbReference type="InterPro" id="IPR007077">
    <property type="entry name" value="TfoX_C"/>
</dbReference>
<organism evidence="2 3">
    <name type="scientific">Clostridium folliculivorans</name>
    <dbReference type="NCBI Taxonomy" id="2886038"/>
    <lineage>
        <taxon>Bacteria</taxon>
        <taxon>Bacillati</taxon>
        <taxon>Bacillota</taxon>
        <taxon>Clostridia</taxon>
        <taxon>Eubacteriales</taxon>
        <taxon>Clostridiaceae</taxon>
        <taxon>Clostridium</taxon>
    </lineage>
</organism>
<dbReference type="AlphaFoldDB" id="A0A9W5Y2T7"/>
<evidence type="ECO:0000313" key="3">
    <source>
        <dbReference type="Proteomes" id="UP001057868"/>
    </source>
</evidence>
<dbReference type="PANTHER" id="PTHR36121">
    <property type="entry name" value="PROTEIN SXY"/>
    <property type="match status" value="1"/>
</dbReference>
<comment type="caution">
    <text evidence="2">The sequence shown here is derived from an EMBL/GenBank/DDBJ whole genome shotgun (WGS) entry which is preliminary data.</text>
</comment>
<reference evidence="2" key="1">
    <citation type="journal article" date="2023" name="Int. J. Syst. Evol. Microbiol.">
        <title>&lt;i&gt;Clostridium folliculivorans&lt;/i&gt; sp. nov., isolated from soil samples of an organic paddy in Japan.</title>
        <authorList>
            <person name="Tazawa J."/>
            <person name="Kobayashi H."/>
            <person name="Tanizawa Y."/>
            <person name="Uchino A."/>
            <person name="Tanaka F."/>
            <person name="Urashima Y."/>
            <person name="Miura S."/>
            <person name="Sakamoto M."/>
            <person name="Ohkuma M."/>
            <person name="Tohno M."/>
        </authorList>
    </citation>
    <scope>NUCLEOTIDE SEQUENCE</scope>
    <source>
        <strain evidence="2">D1-1</strain>
    </source>
</reference>
<dbReference type="RefSeq" id="WP_261852477.1">
    <property type="nucleotide sequence ID" value="NZ_BQXY01000003.1"/>
</dbReference>
<gene>
    <name evidence="2" type="ORF">CFOLD11_23490</name>
</gene>
<feature type="domain" description="TfoX C-terminal" evidence="1">
    <location>
        <begin position="3"/>
        <end position="78"/>
    </location>
</feature>
<dbReference type="Gene3D" id="1.10.150.20">
    <property type="entry name" value="5' to 3' exonuclease, C-terminal subdomain"/>
    <property type="match status" value="1"/>
</dbReference>
<protein>
    <submittedName>
        <fullName evidence="2">Competence protein TfoX</fullName>
    </submittedName>
</protein>
<dbReference type="Proteomes" id="UP001057868">
    <property type="component" value="Unassembled WGS sequence"/>
</dbReference>
<evidence type="ECO:0000313" key="2">
    <source>
        <dbReference type="EMBL" id="GKU25523.1"/>
    </source>
</evidence>
<keyword evidence="3" id="KW-1185">Reference proteome</keyword>
<dbReference type="Pfam" id="PF04994">
    <property type="entry name" value="TfoX_C"/>
    <property type="match status" value="1"/>
</dbReference>
<dbReference type="InterPro" id="IPR047525">
    <property type="entry name" value="TfoX-like"/>
</dbReference>
<name>A0A9W5Y2T7_9CLOT</name>
<dbReference type="EMBL" id="BQXY01000003">
    <property type="protein sequence ID" value="GKU25523.1"/>
    <property type="molecule type" value="Genomic_DNA"/>
</dbReference>
<sequence length="83" mass="9517">MSDLSKVPNIGKVLEQRLKEVHIDTYRELKETGSKEAYKRIREIDPGACLNMLCALEGAIQGIRWHSLSQDKKDDLKMFINSL</sequence>
<proteinExistence type="predicted"/>
<dbReference type="PANTHER" id="PTHR36121:SF1">
    <property type="entry name" value="PROTEIN SXY"/>
    <property type="match status" value="1"/>
</dbReference>
<evidence type="ECO:0000259" key="1">
    <source>
        <dbReference type="Pfam" id="PF04994"/>
    </source>
</evidence>
<accession>A0A9W5Y2T7</accession>